<evidence type="ECO:0000313" key="3">
    <source>
        <dbReference type="EMBL" id="RDL41835.1"/>
    </source>
</evidence>
<accession>A0A370U255</accession>
<dbReference type="RefSeq" id="XP_031874491.1">
    <property type="nucleotide sequence ID" value="XM_032010437.1"/>
</dbReference>
<sequence>MHILVVNDDGPPSNQSSPYVHSLIQALQGAGHIVSVVLPHTQRSWIGKAHMVGQTVKPTYYRPGTLHKDDGTTHHRPLPAGSTKQEEWVLVDGTPASCVQIGLYHYFHDRGPIDLVVSGPNYGRNSTAVFSLSSGTLGGALEAAVCKRKAIALSYAFFSMEHPKNPDSAHDPEIIANASKLSIKLIEHLYNNWGEDVDLYTINVPLVEGVESRKVMWTNMLQNYWGPGSCFKEVEDKDGNADDEEQRIRQGEGEEEINGETEEKTVTRHTHKLFKWAPRFTDVYNITPLKANFMHAAAQIEGELKLPLEDIKNLATLSLKPSDTKHIYAVINYEDEYVQPLILAALKSRLPKDSYTLISSISELPEPGAPFLQIGDYESLPFDHVMAHPSMSLVNSYIIRKALIRKHYLSTTAYNWTVKHPSSILSTNIKPSCDFELDYAEFLDDALVEAWELKESFQKNEGKEPNEREWWILKPGMSDRGQGIRLFSTEEELQSIFEEWEAAQPDSDDEDEDEEQDDDISSSNAVKDASAGDDYIMTSHLRHFIAQPYIDPPLLLPGASGAPTKFHIRTYVVAVGSLKIYVYKPMLALFASTPYSPPWTASSSTDLFAHLTNTCLQPSSASSNAYNPVSEFWSIPNSSLPQSTKDSIFTQICETTSELFTAASQTMMIHFQTLPNAFEVYGVDFLVDEKGTAFLLEVNAYPDFQQTGDELRGLVGGLWEDVVRVAVGDFFFGDEVEGKEGEESLILVGEVALGRR</sequence>
<dbReference type="Pfam" id="PF03133">
    <property type="entry name" value="TTL"/>
    <property type="match status" value="1"/>
</dbReference>
<dbReference type="InterPro" id="IPR036523">
    <property type="entry name" value="SurE-like_sf"/>
</dbReference>
<dbReference type="Pfam" id="PF01975">
    <property type="entry name" value="SurE"/>
    <property type="match status" value="1"/>
</dbReference>
<dbReference type="STRING" id="2656787.A0A370U255"/>
<evidence type="ECO:0000313" key="4">
    <source>
        <dbReference type="Proteomes" id="UP000254866"/>
    </source>
</evidence>
<dbReference type="Gene3D" id="3.40.1210.10">
    <property type="entry name" value="Survival protein SurE-like phosphatase/nucleotidase"/>
    <property type="match status" value="1"/>
</dbReference>
<dbReference type="PROSITE" id="PS51221">
    <property type="entry name" value="TTL"/>
    <property type="match status" value="1"/>
</dbReference>
<dbReference type="GeneID" id="43594663"/>
<dbReference type="InterPro" id="IPR004344">
    <property type="entry name" value="TTL/TTLL_fam"/>
</dbReference>
<reference evidence="3 4" key="1">
    <citation type="journal article" date="2018" name="IMA Fungus">
        <title>IMA Genome-F 9: Draft genome sequence of Annulohypoxylon stygium, Aspergillus mulundensis, Berkeleyomyces basicola (syn. Thielaviopsis basicola), Ceratocystis smalleyi, two Cercospora beticola strains, Coleophoma cylindrospora, Fusarium fracticaudum, Phialophora cf. hyalina, and Morchella septimelata.</title>
        <authorList>
            <person name="Wingfield B.D."/>
            <person name="Bills G.F."/>
            <person name="Dong Y."/>
            <person name="Huang W."/>
            <person name="Nel W.J."/>
            <person name="Swalarsk-Parry B.S."/>
            <person name="Vaghefi N."/>
            <person name="Wilken P.M."/>
            <person name="An Z."/>
            <person name="de Beer Z.W."/>
            <person name="De Vos L."/>
            <person name="Chen L."/>
            <person name="Duong T.A."/>
            <person name="Gao Y."/>
            <person name="Hammerbacher A."/>
            <person name="Kikkert J.R."/>
            <person name="Li Y."/>
            <person name="Li H."/>
            <person name="Li K."/>
            <person name="Li Q."/>
            <person name="Liu X."/>
            <person name="Ma X."/>
            <person name="Naidoo K."/>
            <person name="Pethybridge S.J."/>
            <person name="Sun J."/>
            <person name="Steenkamp E.T."/>
            <person name="van der Nest M.A."/>
            <person name="van Wyk S."/>
            <person name="Wingfield M.J."/>
            <person name="Xiong C."/>
            <person name="Yue Q."/>
            <person name="Zhang X."/>
        </authorList>
    </citation>
    <scope>NUCLEOTIDE SEQUENCE [LARGE SCALE GENOMIC DNA]</scope>
    <source>
        <strain evidence="3 4">BP 5553</strain>
    </source>
</reference>
<dbReference type="EMBL" id="NPIC01000001">
    <property type="protein sequence ID" value="RDL41835.1"/>
    <property type="molecule type" value="Genomic_DNA"/>
</dbReference>
<evidence type="ECO:0000259" key="2">
    <source>
        <dbReference type="Pfam" id="PF01975"/>
    </source>
</evidence>
<organism evidence="3 4">
    <name type="scientific">Venustampulla echinocandica</name>
    <dbReference type="NCBI Taxonomy" id="2656787"/>
    <lineage>
        <taxon>Eukaryota</taxon>
        <taxon>Fungi</taxon>
        <taxon>Dikarya</taxon>
        <taxon>Ascomycota</taxon>
        <taxon>Pezizomycotina</taxon>
        <taxon>Leotiomycetes</taxon>
        <taxon>Helotiales</taxon>
        <taxon>Pleuroascaceae</taxon>
        <taxon>Venustampulla</taxon>
    </lineage>
</organism>
<dbReference type="SUPFAM" id="SSF64167">
    <property type="entry name" value="SurE-like"/>
    <property type="match status" value="1"/>
</dbReference>
<gene>
    <name evidence="3" type="ORF">BP5553_01814</name>
</gene>
<feature type="compositionally biased region" description="Basic and acidic residues" evidence="1">
    <location>
        <begin position="236"/>
        <end position="252"/>
    </location>
</feature>
<comment type="caution">
    <text evidence="3">The sequence shown here is derived from an EMBL/GenBank/DDBJ whole genome shotgun (WGS) entry which is preliminary data.</text>
</comment>
<dbReference type="Proteomes" id="UP000254866">
    <property type="component" value="Unassembled WGS sequence"/>
</dbReference>
<dbReference type="PANTHER" id="PTHR47551:SF1">
    <property type="entry name" value="TUBULIN--TYROSINE LIGASE PBY1-RELATED"/>
    <property type="match status" value="1"/>
</dbReference>
<keyword evidence="4" id="KW-1185">Reference proteome</keyword>
<dbReference type="OrthoDB" id="202825at2759"/>
<feature type="region of interest" description="Disordered" evidence="1">
    <location>
        <begin position="236"/>
        <end position="263"/>
    </location>
</feature>
<dbReference type="InterPro" id="IPR027746">
    <property type="entry name" value="TTL"/>
</dbReference>
<dbReference type="PANTHER" id="PTHR47551">
    <property type="entry name" value="TUBULIN--TYROSINE LIGASE PBY1-RELATED"/>
    <property type="match status" value="1"/>
</dbReference>
<name>A0A370U255_9HELO</name>
<evidence type="ECO:0000256" key="1">
    <source>
        <dbReference type="SAM" id="MobiDB-lite"/>
    </source>
</evidence>
<dbReference type="FunFam" id="3.40.1210.10:FF:000002">
    <property type="entry name" value="Tubulin-tyrosine ligase"/>
    <property type="match status" value="1"/>
</dbReference>
<dbReference type="SUPFAM" id="SSF56059">
    <property type="entry name" value="Glutathione synthetase ATP-binding domain-like"/>
    <property type="match status" value="1"/>
</dbReference>
<dbReference type="Gene3D" id="3.30.470.20">
    <property type="entry name" value="ATP-grasp fold, B domain"/>
    <property type="match status" value="1"/>
</dbReference>
<feature type="region of interest" description="Disordered" evidence="1">
    <location>
        <begin position="502"/>
        <end position="526"/>
    </location>
</feature>
<feature type="domain" description="Survival protein SurE-like phosphatase/nucleotidase" evidence="2">
    <location>
        <begin position="3"/>
        <end position="225"/>
    </location>
</feature>
<dbReference type="GO" id="GO:0000932">
    <property type="term" value="C:P-body"/>
    <property type="evidence" value="ECO:0007669"/>
    <property type="project" value="TreeGrafter"/>
</dbReference>
<feature type="compositionally biased region" description="Acidic residues" evidence="1">
    <location>
        <begin position="502"/>
        <end position="520"/>
    </location>
</feature>
<dbReference type="InterPro" id="IPR002828">
    <property type="entry name" value="SurE-like_Pase/nucleotidase"/>
</dbReference>
<dbReference type="NCBIfam" id="TIGR00087">
    <property type="entry name" value="surE"/>
    <property type="match status" value="1"/>
</dbReference>
<proteinExistence type="predicted"/>
<dbReference type="GO" id="GO:0016787">
    <property type="term" value="F:hydrolase activity"/>
    <property type="evidence" value="ECO:0007669"/>
    <property type="project" value="InterPro"/>
</dbReference>
<protein>
    <submittedName>
        <fullName evidence="3">SurE-like protein</fullName>
    </submittedName>
</protein>
<dbReference type="AlphaFoldDB" id="A0A370U255"/>